<dbReference type="Pfam" id="PF04191">
    <property type="entry name" value="PEMT"/>
    <property type="match status" value="1"/>
</dbReference>
<dbReference type="STRING" id="1838286.Verru16b_01027"/>
<proteinExistence type="predicted"/>
<organism evidence="6 7">
    <name type="scientific">Lacunisphaera limnophila</name>
    <dbReference type="NCBI Taxonomy" id="1838286"/>
    <lineage>
        <taxon>Bacteria</taxon>
        <taxon>Pseudomonadati</taxon>
        <taxon>Verrucomicrobiota</taxon>
        <taxon>Opitutia</taxon>
        <taxon>Opitutales</taxon>
        <taxon>Opitutaceae</taxon>
        <taxon>Lacunisphaera</taxon>
    </lineage>
</organism>
<evidence type="ECO:0000256" key="4">
    <source>
        <dbReference type="ARBA" id="ARBA00023136"/>
    </source>
</evidence>
<keyword evidence="3 5" id="KW-1133">Transmembrane helix</keyword>
<evidence type="ECO:0000256" key="5">
    <source>
        <dbReference type="SAM" id="Phobius"/>
    </source>
</evidence>
<feature type="transmembrane region" description="Helical" evidence="5">
    <location>
        <begin position="90"/>
        <end position="109"/>
    </location>
</feature>
<dbReference type="InterPro" id="IPR052527">
    <property type="entry name" value="Metal_cation-efflux_comp"/>
</dbReference>
<evidence type="ECO:0008006" key="8">
    <source>
        <dbReference type="Google" id="ProtNLM"/>
    </source>
</evidence>
<dbReference type="RefSeq" id="WP_069961271.1">
    <property type="nucleotide sequence ID" value="NZ_CP016094.1"/>
</dbReference>
<accession>A0A1D8AST7</accession>
<keyword evidence="7" id="KW-1185">Reference proteome</keyword>
<dbReference type="OrthoDB" id="195372at2"/>
<reference evidence="6 7" key="1">
    <citation type="submission" date="2016-06" db="EMBL/GenBank/DDBJ databases">
        <title>Three novel species with peptidoglycan cell walls form the new genus Lacunisphaera gen. nov. in the family Opitutaceae of the verrucomicrobial subdivision 4.</title>
        <authorList>
            <person name="Rast P."/>
            <person name="Gloeckner I."/>
            <person name="Jogler M."/>
            <person name="Boedeker C."/>
            <person name="Jeske O."/>
            <person name="Wiegand S."/>
            <person name="Reinhardt R."/>
            <person name="Schumann P."/>
            <person name="Rohde M."/>
            <person name="Spring S."/>
            <person name="Gloeckner F.O."/>
            <person name="Jogler C."/>
        </authorList>
    </citation>
    <scope>NUCLEOTIDE SEQUENCE [LARGE SCALE GENOMIC DNA]</scope>
    <source>
        <strain evidence="6 7">IG16b</strain>
    </source>
</reference>
<dbReference type="Gene3D" id="1.20.120.1630">
    <property type="match status" value="1"/>
</dbReference>
<dbReference type="PANTHER" id="PTHR43847">
    <property type="entry name" value="BLL3993 PROTEIN"/>
    <property type="match status" value="1"/>
</dbReference>
<dbReference type="GO" id="GO:0012505">
    <property type="term" value="C:endomembrane system"/>
    <property type="evidence" value="ECO:0007669"/>
    <property type="project" value="UniProtKB-SubCell"/>
</dbReference>
<protein>
    <recommendedName>
        <fullName evidence="8">Isoprenylcysteine carboxyl methyltransferase (ICMT) family protein</fullName>
    </recommendedName>
</protein>
<dbReference type="Proteomes" id="UP000095228">
    <property type="component" value="Chromosome"/>
</dbReference>
<dbReference type="PANTHER" id="PTHR43847:SF1">
    <property type="entry name" value="BLL3993 PROTEIN"/>
    <property type="match status" value="1"/>
</dbReference>
<name>A0A1D8AST7_9BACT</name>
<keyword evidence="2 5" id="KW-0812">Transmembrane</keyword>
<dbReference type="EMBL" id="CP016094">
    <property type="protein sequence ID" value="AOS43967.1"/>
    <property type="molecule type" value="Genomic_DNA"/>
</dbReference>
<keyword evidence="4 5" id="KW-0472">Membrane</keyword>
<gene>
    <name evidence="6" type="ORF">Verru16b_01027</name>
</gene>
<dbReference type="KEGG" id="obg:Verru16b_01027"/>
<feature type="transmembrane region" description="Helical" evidence="5">
    <location>
        <begin position="45"/>
        <end position="66"/>
    </location>
</feature>
<evidence type="ECO:0000313" key="6">
    <source>
        <dbReference type="EMBL" id="AOS43967.1"/>
    </source>
</evidence>
<sequence>MKPFWLLLKNLLYLLVVPGVIAGWLPLRVFERRPRWPATWGWAEWTGIGLALAGAAVFLHSVWVLARRGQGTPAFFDPPRKFTKRGPYRWVRNPMYCALFALVAGEALFFRSWHIAVYWVCLVCVLHLLVVLHEERELRFRHGAVYEDYKREVPRWLPRKPRPVLQTVPPFGPRG</sequence>
<feature type="transmembrane region" description="Helical" evidence="5">
    <location>
        <begin position="7"/>
        <end position="25"/>
    </location>
</feature>
<evidence type="ECO:0000256" key="3">
    <source>
        <dbReference type="ARBA" id="ARBA00022989"/>
    </source>
</evidence>
<evidence type="ECO:0000256" key="1">
    <source>
        <dbReference type="ARBA" id="ARBA00004127"/>
    </source>
</evidence>
<feature type="transmembrane region" description="Helical" evidence="5">
    <location>
        <begin position="115"/>
        <end position="132"/>
    </location>
</feature>
<evidence type="ECO:0000313" key="7">
    <source>
        <dbReference type="Proteomes" id="UP000095228"/>
    </source>
</evidence>
<dbReference type="PATRIC" id="fig|1838286.3.peg.1030"/>
<comment type="subcellular location">
    <subcellularLocation>
        <location evidence="1">Endomembrane system</location>
        <topology evidence="1">Multi-pass membrane protein</topology>
    </subcellularLocation>
</comment>
<dbReference type="InterPro" id="IPR007318">
    <property type="entry name" value="Phopholipid_MeTrfase"/>
</dbReference>
<evidence type="ECO:0000256" key="2">
    <source>
        <dbReference type="ARBA" id="ARBA00022692"/>
    </source>
</evidence>
<dbReference type="AlphaFoldDB" id="A0A1D8AST7"/>